<feature type="non-terminal residue" evidence="5">
    <location>
        <position position="250"/>
    </location>
</feature>
<sequence>TYGPRGNNEFEFNLMEYVPEQYLTGELAESWEITSEPLSMVFNLRHGVMWTGNPNIGMEPRELTADDVVFCLIRSWERPGRASSWEWIESITAPDRYTVVVALNEYNANWNWWFGGGFVSGGIYPPEVVEAGPDDWRNWCGSGPFIFTEYVEGSYLAYERNSNYWNTTIIDGVEYQMPFVDKVIYPIIPDESTQIAALRTAKIDHWPRVPLVYEDSLADTCPEMIRFKWLSGRVVQFALNGLPGSILTIG</sequence>
<feature type="domain" description="Solute-binding protein family 5" evidence="4">
    <location>
        <begin position="24"/>
        <end position="218"/>
    </location>
</feature>
<dbReference type="GO" id="GO:1904680">
    <property type="term" value="F:peptide transmembrane transporter activity"/>
    <property type="evidence" value="ECO:0007669"/>
    <property type="project" value="TreeGrafter"/>
</dbReference>
<evidence type="ECO:0000313" key="5">
    <source>
        <dbReference type="EMBL" id="GAJ03263.1"/>
    </source>
</evidence>
<dbReference type="SUPFAM" id="SSF53850">
    <property type="entry name" value="Periplasmic binding protein-like II"/>
    <property type="match status" value="1"/>
</dbReference>
<gene>
    <name evidence="5" type="ORF">S12H4_48222</name>
</gene>
<evidence type="ECO:0000256" key="3">
    <source>
        <dbReference type="ARBA" id="ARBA00022729"/>
    </source>
</evidence>
<protein>
    <recommendedName>
        <fullName evidence="4">Solute-binding protein family 5 domain-containing protein</fullName>
    </recommendedName>
</protein>
<proteinExistence type="inferred from homology"/>
<reference evidence="5" key="1">
    <citation type="journal article" date="2014" name="Front. Microbiol.">
        <title>High frequency of phylogenetically diverse reductive dehalogenase-homologous genes in deep subseafloor sedimentary metagenomes.</title>
        <authorList>
            <person name="Kawai M."/>
            <person name="Futagami T."/>
            <person name="Toyoda A."/>
            <person name="Takaki Y."/>
            <person name="Nishi S."/>
            <person name="Hori S."/>
            <person name="Arai W."/>
            <person name="Tsubouchi T."/>
            <person name="Morono Y."/>
            <person name="Uchiyama I."/>
            <person name="Ito T."/>
            <person name="Fujiyama A."/>
            <person name="Inagaki F."/>
            <person name="Takami H."/>
        </authorList>
    </citation>
    <scope>NUCLEOTIDE SEQUENCE</scope>
    <source>
        <strain evidence="5">Expedition CK06-06</strain>
    </source>
</reference>
<comment type="similarity">
    <text evidence="1">Belongs to the bacterial solute-binding protein 5 family.</text>
</comment>
<organism evidence="5">
    <name type="scientific">marine sediment metagenome</name>
    <dbReference type="NCBI Taxonomy" id="412755"/>
    <lineage>
        <taxon>unclassified sequences</taxon>
        <taxon>metagenomes</taxon>
        <taxon>ecological metagenomes</taxon>
    </lineage>
</organism>
<comment type="caution">
    <text evidence="5">The sequence shown here is derived from an EMBL/GenBank/DDBJ whole genome shotgun (WGS) entry which is preliminary data.</text>
</comment>
<name>X1TD57_9ZZZZ</name>
<dbReference type="PANTHER" id="PTHR30290:SF9">
    <property type="entry name" value="OLIGOPEPTIDE-BINDING PROTEIN APPA"/>
    <property type="match status" value="1"/>
</dbReference>
<dbReference type="PANTHER" id="PTHR30290">
    <property type="entry name" value="PERIPLASMIC BINDING COMPONENT OF ABC TRANSPORTER"/>
    <property type="match status" value="1"/>
</dbReference>
<evidence type="ECO:0000256" key="2">
    <source>
        <dbReference type="ARBA" id="ARBA00022448"/>
    </source>
</evidence>
<dbReference type="InterPro" id="IPR039424">
    <property type="entry name" value="SBP_5"/>
</dbReference>
<evidence type="ECO:0000256" key="1">
    <source>
        <dbReference type="ARBA" id="ARBA00005695"/>
    </source>
</evidence>
<evidence type="ECO:0000259" key="4">
    <source>
        <dbReference type="Pfam" id="PF00496"/>
    </source>
</evidence>
<dbReference type="Gene3D" id="3.40.190.10">
    <property type="entry name" value="Periplasmic binding protein-like II"/>
    <property type="match status" value="1"/>
</dbReference>
<keyword evidence="2" id="KW-0813">Transport</keyword>
<dbReference type="AlphaFoldDB" id="X1TD57"/>
<dbReference type="GO" id="GO:0015833">
    <property type="term" value="P:peptide transport"/>
    <property type="evidence" value="ECO:0007669"/>
    <property type="project" value="TreeGrafter"/>
</dbReference>
<keyword evidence="3" id="KW-0732">Signal</keyword>
<dbReference type="InterPro" id="IPR000914">
    <property type="entry name" value="SBP_5_dom"/>
</dbReference>
<accession>X1TD57</accession>
<dbReference type="EMBL" id="BARW01030112">
    <property type="protein sequence ID" value="GAJ03263.1"/>
    <property type="molecule type" value="Genomic_DNA"/>
</dbReference>
<feature type="non-terminal residue" evidence="5">
    <location>
        <position position="1"/>
    </location>
</feature>
<dbReference type="Pfam" id="PF00496">
    <property type="entry name" value="SBP_bac_5"/>
    <property type="match status" value="1"/>
</dbReference>